<proteinExistence type="predicted"/>
<protein>
    <recommendedName>
        <fullName evidence="5">Pr6Pr family membrane protein</fullName>
    </recommendedName>
</protein>
<feature type="transmembrane region" description="Helical" evidence="2">
    <location>
        <begin position="42"/>
        <end position="70"/>
    </location>
</feature>
<feature type="transmembrane region" description="Helical" evidence="2">
    <location>
        <begin position="115"/>
        <end position="135"/>
    </location>
</feature>
<name>A0A918CL70_AGRME</name>
<keyword evidence="2" id="KW-0812">Transmembrane</keyword>
<organism evidence="3 4">
    <name type="scientific">Agromyces mediolanus</name>
    <name type="common">Corynebacterium mediolanum</name>
    <dbReference type="NCBI Taxonomy" id="41986"/>
    <lineage>
        <taxon>Bacteria</taxon>
        <taxon>Bacillati</taxon>
        <taxon>Actinomycetota</taxon>
        <taxon>Actinomycetes</taxon>
        <taxon>Micrococcales</taxon>
        <taxon>Microbacteriaceae</taxon>
        <taxon>Agromyces</taxon>
    </lineage>
</organism>
<keyword evidence="2" id="KW-0472">Membrane</keyword>
<dbReference type="AlphaFoldDB" id="A0A918CL70"/>
<evidence type="ECO:0008006" key="5">
    <source>
        <dbReference type="Google" id="ProtNLM"/>
    </source>
</evidence>
<dbReference type="InterPro" id="IPR049713">
    <property type="entry name" value="Pr6Pr-like"/>
</dbReference>
<reference evidence="3" key="1">
    <citation type="journal article" date="2014" name="Int. J. Syst. Evol. Microbiol.">
        <title>Complete genome sequence of Corynebacterium casei LMG S-19264T (=DSM 44701T), isolated from a smear-ripened cheese.</title>
        <authorList>
            <consortium name="US DOE Joint Genome Institute (JGI-PGF)"/>
            <person name="Walter F."/>
            <person name="Albersmeier A."/>
            <person name="Kalinowski J."/>
            <person name="Ruckert C."/>
        </authorList>
    </citation>
    <scope>NUCLEOTIDE SEQUENCE</scope>
    <source>
        <strain evidence="3">JCM 3346</strain>
    </source>
</reference>
<evidence type="ECO:0000313" key="4">
    <source>
        <dbReference type="Proteomes" id="UP000610303"/>
    </source>
</evidence>
<feature type="transmembrane region" description="Helical" evidence="2">
    <location>
        <begin position="147"/>
        <end position="163"/>
    </location>
</feature>
<feature type="transmembrane region" description="Helical" evidence="2">
    <location>
        <begin position="183"/>
        <end position="210"/>
    </location>
</feature>
<reference evidence="3" key="2">
    <citation type="submission" date="2020-09" db="EMBL/GenBank/DDBJ databases">
        <authorList>
            <person name="Sun Q."/>
            <person name="Ohkuma M."/>
        </authorList>
    </citation>
    <scope>NUCLEOTIDE SEQUENCE</scope>
    <source>
        <strain evidence="3">JCM 3346</strain>
    </source>
</reference>
<dbReference type="NCBIfam" id="NF038065">
    <property type="entry name" value="Pr6Pr"/>
    <property type="match status" value="1"/>
</dbReference>
<feature type="transmembrane region" description="Helical" evidence="2">
    <location>
        <begin position="82"/>
        <end position="103"/>
    </location>
</feature>
<evidence type="ECO:0000256" key="1">
    <source>
        <dbReference type="SAM" id="MobiDB-lite"/>
    </source>
</evidence>
<dbReference type="Proteomes" id="UP000610303">
    <property type="component" value="Unassembled WGS sequence"/>
</dbReference>
<feature type="compositionally biased region" description="Low complexity" evidence="1">
    <location>
        <begin position="221"/>
        <end position="235"/>
    </location>
</feature>
<sequence>MRRYALAMRIAFAVLRLVAAAAIVAAVVGQFVKSLSLVPEPGVFLVNFFSFFTIQSNLIGAVVLVVGAVLAFRGRDDSPGFALVRACATTYLTTTLVVFNLLLRDLALDQAATVPWSNEILHVWAPLYVLVDWVLAPGRRPIGWNRLWLVAVYPLVWAAYTMVRGPIADWYPYPFLNPDVAPGVGYGGVLVYVLAIAAFILLMGAGVLALSRTSWPYPADPALSGAAGSPRASAPRPRESAR</sequence>
<feature type="region of interest" description="Disordered" evidence="1">
    <location>
        <begin position="220"/>
        <end position="242"/>
    </location>
</feature>
<accession>A0A918CL70</accession>
<keyword evidence="2" id="KW-1133">Transmembrane helix</keyword>
<gene>
    <name evidence="3" type="ORF">GCM10010196_25020</name>
</gene>
<comment type="caution">
    <text evidence="3">The sequence shown here is derived from an EMBL/GenBank/DDBJ whole genome shotgun (WGS) entry which is preliminary data.</text>
</comment>
<dbReference type="EMBL" id="BMRJ01000002">
    <property type="protein sequence ID" value="GGR29981.1"/>
    <property type="molecule type" value="Genomic_DNA"/>
</dbReference>
<evidence type="ECO:0000313" key="3">
    <source>
        <dbReference type="EMBL" id="GGR29981.1"/>
    </source>
</evidence>
<keyword evidence="4" id="KW-1185">Reference proteome</keyword>
<evidence type="ECO:0000256" key="2">
    <source>
        <dbReference type="SAM" id="Phobius"/>
    </source>
</evidence>